<dbReference type="Pfam" id="PF13508">
    <property type="entry name" value="Acetyltransf_7"/>
    <property type="match status" value="1"/>
</dbReference>
<gene>
    <name evidence="2" type="ORF">IO99_01945</name>
</gene>
<dbReference type="CDD" id="cd04301">
    <property type="entry name" value="NAT_SF"/>
    <property type="match status" value="1"/>
</dbReference>
<sequence>MNFEVVLREKYLENPCLFQPTALWKTVKMTSYFKKEIKVNNNEVVYLIIENESMLHTYWSSSEYSIYPKIKDNYEMMILHDNFIDKFNTLDFIDEKYFKLIHNLKNVHKEELDRRFSFQTVNIPREVDIVSDIICKCYTDIRVTPEEVLEWTKEKVFDNSLWVLVVDNIKEIPIALGIAECDEDIMEGSLEWIQVLPQYRGYGIGVALVNFLLLILKEKSKFVTVSGKIDNKTNPQRMYRKCGFQGNDIWHILRRKL</sequence>
<dbReference type="Proteomes" id="UP000028542">
    <property type="component" value="Unassembled WGS sequence"/>
</dbReference>
<evidence type="ECO:0000313" key="2">
    <source>
        <dbReference type="EMBL" id="KEZ88936.1"/>
    </source>
</evidence>
<protein>
    <recommendedName>
        <fullName evidence="1">N-acetyltransferase domain-containing protein</fullName>
    </recommendedName>
</protein>
<organism evidence="2 3">
    <name type="scientific">Clostridium sulfidigenes</name>
    <dbReference type="NCBI Taxonomy" id="318464"/>
    <lineage>
        <taxon>Bacteria</taxon>
        <taxon>Bacillati</taxon>
        <taxon>Bacillota</taxon>
        <taxon>Clostridia</taxon>
        <taxon>Eubacteriales</taxon>
        <taxon>Clostridiaceae</taxon>
        <taxon>Clostridium</taxon>
    </lineage>
</organism>
<dbReference type="InterPro" id="IPR000182">
    <property type="entry name" value="GNAT_dom"/>
</dbReference>
<dbReference type="RefSeq" id="WP_035129442.1">
    <property type="nucleotide sequence ID" value="NZ_JPMD01000001.1"/>
</dbReference>
<dbReference type="SUPFAM" id="SSF55729">
    <property type="entry name" value="Acyl-CoA N-acyltransferases (Nat)"/>
    <property type="match status" value="1"/>
</dbReference>
<name>A0A084JJ02_9CLOT</name>
<dbReference type="InterPro" id="IPR016181">
    <property type="entry name" value="Acyl_CoA_acyltransferase"/>
</dbReference>
<dbReference type="PROSITE" id="PS51186">
    <property type="entry name" value="GNAT"/>
    <property type="match status" value="1"/>
</dbReference>
<evidence type="ECO:0000313" key="3">
    <source>
        <dbReference type="Proteomes" id="UP000028542"/>
    </source>
</evidence>
<dbReference type="GO" id="GO:0016747">
    <property type="term" value="F:acyltransferase activity, transferring groups other than amino-acyl groups"/>
    <property type="evidence" value="ECO:0007669"/>
    <property type="project" value="InterPro"/>
</dbReference>
<accession>A0A084JJ02</accession>
<evidence type="ECO:0000259" key="1">
    <source>
        <dbReference type="PROSITE" id="PS51186"/>
    </source>
</evidence>
<dbReference type="Gene3D" id="3.40.630.30">
    <property type="match status" value="1"/>
</dbReference>
<dbReference type="AlphaFoldDB" id="A0A084JJ02"/>
<dbReference type="eggNOG" id="COG0456">
    <property type="taxonomic scope" value="Bacteria"/>
</dbReference>
<comment type="caution">
    <text evidence="2">The sequence shown here is derived from an EMBL/GenBank/DDBJ whole genome shotgun (WGS) entry which is preliminary data.</text>
</comment>
<keyword evidence="3" id="KW-1185">Reference proteome</keyword>
<feature type="domain" description="N-acetyltransferase" evidence="1">
    <location>
        <begin position="116"/>
        <end position="257"/>
    </location>
</feature>
<dbReference type="EMBL" id="JPMD01000001">
    <property type="protein sequence ID" value="KEZ88936.1"/>
    <property type="molecule type" value="Genomic_DNA"/>
</dbReference>
<proteinExistence type="predicted"/>
<reference evidence="2 3" key="1">
    <citation type="submission" date="2014-07" db="EMBL/GenBank/DDBJ databases">
        <title>Draft genome of Clostridium sulfidigenes 113A isolated from sediments associated with methane hydrate from Krishna Godavari basin.</title>
        <authorList>
            <person name="Honkalas V.S."/>
            <person name="Dabir A.P."/>
            <person name="Arora P."/>
            <person name="Dhakephalkar P.K."/>
        </authorList>
    </citation>
    <scope>NUCLEOTIDE SEQUENCE [LARGE SCALE GENOMIC DNA]</scope>
    <source>
        <strain evidence="2 3">113A</strain>
    </source>
</reference>